<feature type="chain" id="PRO_5013038473" description="DUF3994 domain-containing protein" evidence="2">
    <location>
        <begin position="21"/>
        <end position="394"/>
    </location>
</feature>
<comment type="caution">
    <text evidence="5">The sequence shown here is derived from an EMBL/GenBank/DDBJ whole genome shotgun (WGS) entry which is preliminary data.</text>
</comment>
<evidence type="ECO:0000313" key="6">
    <source>
        <dbReference type="Proteomes" id="UP000224386"/>
    </source>
</evidence>
<keyword evidence="2" id="KW-0732">Signal</keyword>
<feature type="compositionally biased region" description="Basic and acidic residues" evidence="1">
    <location>
        <begin position="264"/>
        <end position="277"/>
    </location>
</feature>
<protein>
    <recommendedName>
        <fullName evidence="7">DUF3994 domain-containing protein</fullName>
    </recommendedName>
</protein>
<evidence type="ECO:0000259" key="4">
    <source>
        <dbReference type="Pfam" id="PF22872"/>
    </source>
</evidence>
<evidence type="ECO:0008006" key="7">
    <source>
        <dbReference type="Google" id="ProtNLM"/>
    </source>
</evidence>
<feature type="domain" description="DUF3994" evidence="3">
    <location>
        <begin position="264"/>
        <end position="380"/>
    </location>
</feature>
<evidence type="ECO:0000259" key="3">
    <source>
        <dbReference type="Pfam" id="PF13159"/>
    </source>
</evidence>
<dbReference type="InterPro" id="IPR053854">
    <property type="entry name" value="DUF7018"/>
</dbReference>
<feature type="domain" description="DUF7018" evidence="4">
    <location>
        <begin position="125"/>
        <end position="242"/>
    </location>
</feature>
<proteinExistence type="predicted"/>
<gene>
    <name evidence="5" type="ORF">COK05_28105</name>
</gene>
<dbReference type="PROSITE" id="PS51257">
    <property type="entry name" value="PROKAR_LIPOPROTEIN"/>
    <property type="match status" value="1"/>
</dbReference>
<dbReference type="InterPro" id="IPR025057">
    <property type="entry name" value="DUF3994"/>
</dbReference>
<dbReference type="Pfam" id="PF22872">
    <property type="entry name" value="DUF7018"/>
    <property type="match status" value="1"/>
</dbReference>
<evidence type="ECO:0000313" key="5">
    <source>
        <dbReference type="EMBL" id="PFQ39717.1"/>
    </source>
</evidence>
<dbReference type="Proteomes" id="UP000224386">
    <property type="component" value="Unassembled WGS sequence"/>
</dbReference>
<dbReference type="RefSeq" id="WP_098615145.1">
    <property type="nucleotide sequence ID" value="NZ_NVAP01000068.1"/>
</dbReference>
<reference evidence="5 6" key="1">
    <citation type="submission" date="2017-09" db="EMBL/GenBank/DDBJ databases">
        <title>Large-scale bioinformatics analysis of Bacillus genomes uncovers conserved roles of natural products in bacterial physiology.</title>
        <authorList>
            <consortium name="Agbiome Team Llc"/>
            <person name="Bleich R.M."/>
            <person name="Grubbs K.J."/>
            <person name="Santa Maria K.C."/>
            <person name="Allen S.E."/>
            <person name="Farag S."/>
            <person name="Shank E.A."/>
            <person name="Bowers A."/>
        </authorList>
    </citation>
    <scope>NUCLEOTIDE SEQUENCE [LARGE SCALE GENOMIC DNA]</scope>
    <source>
        <strain evidence="5 6">AFS070861</strain>
    </source>
</reference>
<dbReference type="EMBL" id="NVAP01000068">
    <property type="protein sequence ID" value="PFQ39717.1"/>
    <property type="molecule type" value="Genomic_DNA"/>
</dbReference>
<name>A0A2B2L4L2_BACCE</name>
<dbReference type="AlphaFoldDB" id="A0A2B2L4L2"/>
<feature type="signal peptide" evidence="2">
    <location>
        <begin position="1"/>
        <end position="20"/>
    </location>
</feature>
<sequence length="394" mass="45495">MKAKRLITLALPIMLLSACTTETYGLTQSEFRQVDKEFKADKMIEDMKKMHYSDEDIEKQLRGALATITAKQEETKKKSTPKKDIQLDSYSKETKTDTDKQSSDKDDTEGFPTDNIDKKEKSTNKLSEKEYVNRAFELRLDLQQEIDSIKAKAKSMMEDGESITKPTIDAITDTRLVLDDLESMNAPKKYEEQQEYLIKEAVTKSREGLNRVEEDIRKFGDGRIGTVRLKEVLEKGMNDVNYGPRLLETLFEDFEADYPGAKQKAMDKKQKEKKDSDEGTVNISANGKELVADWGTYRNGEFNLGFDLKKDGSFLMYESENKEERNQTHMIGEWKYDGIKKEITFKYKKFIEHGSEKEGIDLPPYAEFKVLSFNGDTFEMMELESEVVMKARKR</sequence>
<dbReference type="Pfam" id="PF13159">
    <property type="entry name" value="DUF3994"/>
    <property type="match status" value="1"/>
</dbReference>
<feature type="compositionally biased region" description="Basic and acidic residues" evidence="1">
    <location>
        <begin position="72"/>
        <end position="105"/>
    </location>
</feature>
<evidence type="ECO:0000256" key="2">
    <source>
        <dbReference type="SAM" id="SignalP"/>
    </source>
</evidence>
<accession>A0A2B2L4L2</accession>
<feature type="region of interest" description="Disordered" evidence="1">
    <location>
        <begin position="262"/>
        <end position="282"/>
    </location>
</feature>
<evidence type="ECO:0000256" key="1">
    <source>
        <dbReference type="SAM" id="MobiDB-lite"/>
    </source>
</evidence>
<feature type="region of interest" description="Disordered" evidence="1">
    <location>
        <begin position="72"/>
        <end position="122"/>
    </location>
</feature>
<organism evidence="5 6">
    <name type="scientific">Bacillus cereus</name>
    <dbReference type="NCBI Taxonomy" id="1396"/>
    <lineage>
        <taxon>Bacteria</taxon>
        <taxon>Bacillati</taxon>
        <taxon>Bacillota</taxon>
        <taxon>Bacilli</taxon>
        <taxon>Bacillales</taxon>
        <taxon>Bacillaceae</taxon>
        <taxon>Bacillus</taxon>
        <taxon>Bacillus cereus group</taxon>
    </lineage>
</organism>